<keyword evidence="2" id="KW-0178">Competence</keyword>
<comment type="subcellular location">
    <subcellularLocation>
        <location evidence="1">Cell surface</location>
    </subcellularLocation>
</comment>
<dbReference type="InterPro" id="IPR045584">
    <property type="entry name" value="Pilin-like"/>
</dbReference>
<name>A0A2W0HXV0_9BACI</name>
<dbReference type="PROSITE" id="PS00409">
    <property type="entry name" value="PROKAR_NTER_METHYL"/>
    <property type="match status" value="1"/>
</dbReference>
<dbReference type="SUPFAM" id="SSF54523">
    <property type="entry name" value="Pili subunits"/>
    <property type="match status" value="1"/>
</dbReference>
<gene>
    <name evidence="4" type="ORF">CR205_08510</name>
</gene>
<protein>
    <recommendedName>
        <fullName evidence="6">Prepilin-type N-terminal cleavage/methylation domain-containing protein</fullName>
    </recommendedName>
</protein>
<evidence type="ECO:0000313" key="5">
    <source>
        <dbReference type="Proteomes" id="UP000248066"/>
    </source>
</evidence>
<dbReference type="InterPro" id="IPR012902">
    <property type="entry name" value="N_methyl_site"/>
</dbReference>
<evidence type="ECO:0000256" key="1">
    <source>
        <dbReference type="ARBA" id="ARBA00004241"/>
    </source>
</evidence>
<dbReference type="NCBIfam" id="NF040982">
    <property type="entry name" value="ComGD"/>
    <property type="match status" value="1"/>
</dbReference>
<comment type="caution">
    <text evidence="4">The sequence shown here is derived from an EMBL/GenBank/DDBJ whole genome shotgun (WGS) entry which is preliminary data.</text>
</comment>
<dbReference type="GO" id="GO:0030420">
    <property type="term" value="P:establishment of competence for transformation"/>
    <property type="evidence" value="ECO:0007669"/>
    <property type="project" value="UniProtKB-KW"/>
</dbReference>
<dbReference type="Proteomes" id="UP000248066">
    <property type="component" value="Unassembled WGS sequence"/>
</dbReference>
<feature type="transmembrane region" description="Helical" evidence="3">
    <location>
        <begin position="6"/>
        <end position="27"/>
    </location>
</feature>
<keyword evidence="3" id="KW-0812">Transmembrane</keyword>
<evidence type="ECO:0008006" key="6">
    <source>
        <dbReference type="Google" id="ProtNLM"/>
    </source>
</evidence>
<dbReference type="Pfam" id="PF07963">
    <property type="entry name" value="N_methyl"/>
    <property type="match status" value="1"/>
</dbReference>
<accession>A0A2W0HXV0</accession>
<keyword evidence="5" id="KW-1185">Reference proteome</keyword>
<dbReference type="InterPro" id="IPR016785">
    <property type="entry name" value="ComGD"/>
</dbReference>
<sequence length="144" mass="16611">MTDEKGYTLIEMLIVLSLLSVLLLIAIPKLIPPEVLESEQFLTTLKSDLYNSQIRALATQTPVQIIFDNINHKYIIRQDLTVIAENHFPAHLRFEARSLGTHDLRFMSNGNIQRSGSFVFSYERGGGYRVVFPFIRGRFYVEEF</sequence>
<dbReference type="OrthoDB" id="1653576at2"/>
<organism evidence="4 5">
    <name type="scientific">Alteribacter lacisalsi</name>
    <dbReference type="NCBI Taxonomy" id="2045244"/>
    <lineage>
        <taxon>Bacteria</taxon>
        <taxon>Bacillati</taxon>
        <taxon>Bacillota</taxon>
        <taxon>Bacilli</taxon>
        <taxon>Bacillales</taxon>
        <taxon>Bacillaceae</taxon>
        <taxon>Alteribacter</taxon>
    </lineage>
</organism>
<keyword evidence="3" id="KW-1133">Transmembrane helix</keyword>
<dbReference type="NCBIfam" id="TIGR02532">
    <property type="entry name" value="IV_pilin_GFxxxE"/>
    <property type="match status" value="1"/>
</dbReference>
<dbReference type="PIRSF" id="PIRSF021292">
    <property type="entry name" value="Competence_ComGD"/>
    <property type="match status" value="1"/>
</dbReference>
<reference evidence="4 5" key="1">
    <citation type="submission" date="2017-10" db="EMBL/GenBank/DDBJ databases">
        <title>Bacillus sp. nov., a halophilic bacterium isolated from a Yangshapao Lake.</title>
        <authorList>
            <person name="Wang H."/>
        </authorList>
    </citation>
    <scope>NUCLEOTIDE SEQUENCE [LARGE SCALE GENOMIC DNA]</scope>
    <source>
        <strain evidence="4 5">YSP-3</strain>
    </source>
</reference>
<dbReference type="RefSeq" id="WP_110518646.1">
    <property type="nucleotide sequence ID" value="NZ_PDOF01000001.1"/>
</dbReference>
<dbReference type="EMBL" id="PDOF01000001">
    <property type="protein sequence ID" value="PYZ98608.1"/>
    <property type="molecule type" value="Genomic_DNA"/>
</dbReference>
<dbReference type="GO" id="GO:0009986">
    <property type="term" value="C:cell surface"/>
    <property type="evidence" value="ECO:0007669"/>
    <property type="project" value="UniProtKB-SubCell"/>
</dbReference>
<proteinExistence type="predicted"/>
<dbReference type="AlphaFoldDB" id="A0A2W0HXV0"/>
<evidence type="ECO:0000313" key="4">
    <source>
        <dbReference type="EMBL" id="PYZ98608.1"/>
    </source>
</evidence>
<evidence type="ECO:0000256" key="3">
    <source>
        <dbReference type="SAM" id="Phobius"/>
    </source>
</evidence>
<evidence type="ECO:0000256" key="2">
    <source>
        <dbReference type="ARBA" id="ARBA00023287"/>
    </source>
</evidence>
<keyword evidence="3" id="KW-0472">Membrane</keyword>